<evidence type="ECO:0000313" key="3">
    <source>
        <dbReference type="EMBL" id="EOO32477.1"/>
    </source>
</evidence>
<protein>
    <recommendedName>
        <fullName evidence="2">HTH cro/C1-type domain-containing protein</fullName>
    </recommendedName>
</protein>
<feature type="domain" description="HTH cro/C1-type" evidence="2">
    <location>
        <begin position="7"/>
        <end position="61"/>
    </location>
</feature>
<evidence type="ECO:0000313" key="4">
    <source>
        <dbReference type="Proteomes" id="UP000014018"/>
    </source>
</evidence>
<name>A0A9W5V1P1_BACCE</name>
<dbReference type="PANTHER" id="PTHR46558:SF14">
    <property type="entry name" value="HTH-TYPE TRANSCRIPTIONAL REGULATOR ANSR"/>
    <property type="match status" value="1"/>
</dbReference>
<evidence type="ECO:0000259" key="2">
    <source>
        <dbReference type="PROSITE" id="PS50943"/>
    </source>
</evidence>
<organism evidence="3 4">
    <name type="scientific">Bacillus cereus VD133</name>
    <dbReference type="NCBI Taxonomy" id="1053233"/>
    <lineage>
        <taxon>Bacteria</taxon>
        <taxon>Bacillati</taxon>
        <taxon>Bacillota</taxon>
        <taxon>Bacilli</taxon>
        <taxon>Bacillales</taxon>
        <taxon>Bacillaceae</taxon>
        <taxon>Bacillus</taxon>
        <taxon>Bacillus cereus group</taxon>
    </lineage>
</organism>
<dbReference type="Pfam" id="PF01381">
    <property type="entry name" value="HTH_3"/>
    <property type="match status" value="1"/>
</dbReference>
<dbReference type="PANTHER" id="PTHR46558">
    <property type="entry name" value="TRACRIPTIONAL REGULATORY PROTEIN-RELATED-RELATED"/>
    <property type="match status" value="1"/>
</dbReference>
<dbReference type="InterPro" id="IPR001387">
    <property type="entry name" value="Cro/C1-type_HTH"/>
</dbReference>
<evidence type="ECO:0000256" key="1">
    <source>
        <dbReference type="ARBA" id="ARBA00023125"/>
    </source>
</evidence>
<dbReference type="Proteomes" id="UP000014018">
    <property type="component" value="Unassembled WGS sequence"/>
</dbReference>
<dbReference type="InterPro" id="IPR010982">
    <property type="entry name" value="Lambda_DNA-bd_dom_sf"/>
</dbReference>
<comment type="caution">
    <text evidence="3">The sequence shown here is derived from an EMBL/GenBank/DDBJ whole genome shotgun (WGS) entry which is preliminary data.</text>
</comment>
<dbReference type="SUPFAM" id="SSF47413">
    <property type="entry name" value="lambda repressor-like DNA-binding domains"/>
    <property type="match status" value="1"/>
</dbReference>
<accession>A0A9W5V1P1</accession>
<proteinExistence type="predicted"/>
<sequence>MDIGGNLKFLRKRYGWTTEYVANQLETSISTYNGYEINYRKPNPEMLCKIADIFNSTTDFILGRTDNPDGLKNNLQDILENGNLNYGGRTLTAEETEKIRDFFNIVIKRMLSE</sequence>
<reference evidence="3 4" key="1">
    <citation type="submission" date="2012-12" db="EMBL/GenBank/DDBJ databases">
        <title>The Genome Sequence of Bacillus cereus VD133.</title>
        <authorList>
            <consortium name="The Broad Institute Genome Sequencing Platform"/>
            <consortium name="The Broad Institute Genome Sequencing Center for Infectious Disease"/>
            <person name="Feldgarden M."/>
            <person name="Van der Auwera G.A."/>
            <person name="Mahillon J."/>
            <person name="Duprez V."/>
            <person name="Timmery S."/>
            <person name="Mattelet C."/>
            <person name="Dierick K."/>
            <person name="Sun M."/>
            <person name="Yu Z."/>
            <person name="Zhu L."/>
            <person name="Hu X."/>
            <person name="Shank E.B."/>
            <person name="Swiecicka I."/>
            <person name="Hansen B.M."/>
            <person name="Andrup L."/>
            <person name="Walker B."/>
            <person name="Young S.K."/>
            <person name="Zeng Q."/>
            <person name="Gargeya S."/>
            <person name="Fitzgerald M."/>
            <person name="Haas B."/>
            <person name="Abouelleil A."/>
            <person name="Alvarado L."/>
            <person name="Arachchi H.M."/>
            <person name="Berlin A.M."/>
            <person name="Chapman S.B."/>
            <person name="Dewar J."/>
            <person name="Goldberg J."/>
            <person name="Griggs A."/>
            <person name="Gujja S."/>
            <person name="Hansen M."/>
            <person name="Howarth C."/>
            <person name="Imamovic A."/>
            <person name="Larimer J."/>
            <person name="McCowan C."/>
            <person name="Murphy C."/>
            <person name="Neiman D."/>
            <person name="Pearson M."/>
            <person name="Priest M."/>
            <person name="Roberts A."/>
            <person name="Saif S."/>
            <person name="Shea T."/>
            <person name="Sisk P."/>
            <person name="Sykes S."/>
            <person name="Wortman J."/>
            <person name="Nusbaum C."/>
            <person name="Birren B."/>
        </authorList>
    </citation>
    <scope>NUCLEOTIDE SEQUENCE [LARGE SCALE GENOMIC DNA]</scope>
    <source>
        <strain evidence="3 4">VD133</strain>
    </source>
</reference>
<dbReference type="PROSITE" id="PS50943">
    <property type="entry name" value="HTH_CROC1"/>
    <property type="match status" value="1"/>
</dbReference>
<keyword evidence="1" id="KW-0238">DNA-binding</keyword>
<dbReference type="GO" id="GO:0003677">
    <property type="term" value="F:DNA binding"/>
    <property type="evidence" value="ECO:0007669"/>
    <property type="project" value="UniProtKB-KW"/>
</dbReference>
<dbReference type="SMART" id="SM00530">
    <property type="entry name" value="HTH_XRE"/>
    <property type="match status" value="1"/>
</dbReference>
<dbReference type="Gene3D" id="1.10.260.40">
    <property type="entry name" value="lambda repressor-like DNA-binding domains"/>
    <property type="match status" value="1"/>
</dbReference>
<dbReference type="AlphaFoldDB" id="A0A9W5V1P1"/>
<dbReference type="EMBL" id="AHFB01000068">
    <property type="protein sequence ID" value="EOO32477.1"/>
    <property type="molecule type" value="Genomic_DNA"/>
</dbReference>
<gene>
    <name evidence="3" type="ORF">IIU_03867</name>
</gene>
<dbReference type="RefSeq" id="WP_016111126.1">
    <property type="nucleotide sequence ID" value="NZ_KB976189.1"/>
</dbReference>
<dbReference type="CDD" id="cd00093">
    <property type="entry name" value="HTH_XRE"/>
    <property type="match status" value="1"/>
</dbReference>